<gene>
    <name evidence="1" type="ORF">BU23DRAFT_559232</name>
</gene>
<evidence type="ECO:0000313" key="2">
    <source>
        <dbReference type="Proteomes" id="UP000800036"/>
    </source>
</evidence>
<evidence type="ECO:0000313" key="1">
    <source>
        <dbReference type="EMBL" id="KAF1967580.1"/>
    </source>
</evidence>
<keyword evidence="2" id="KW-1185">Reference proteome</keyword>
<name>A0A6A5UT80_9PLEO</name>
<dbReference type="OrthoDB" id="3344043at2759"/>
<dbReference type="Proteomes" id="UP000800036">
    <property type="component" value="Unassembled WGS sequence"/>
</dbReference>
<protein>
    <submittedName>
        <fullName evidence="1">Uncharacterized protein</fullName>
    </submittedName>
</protein>
<accession>A0A6A5UT80</accession>
<organism evidence="1 2">
    <name type="scientific">Bimuria novae-zelandiae CBS 107.79</name>
    <dbReference type="NCBI Taxonomy" id="1447943"/>
    <lineage>
        <taxon>Eukaryota</taxon>
        <taxon>Fungi</taxon>
        <taxon>Dikarya</taxon>
        <taxon>Ascomycota</taxon>
        <taxon>Pezizomycotina</taxon>
        <taxon>Dothideomycetes</taxon>
        <taxon>Pleosporomycetidae</taxon>
        <taxon>Pleosporales</taxon>
        <taxon>Massarineae</taxon>
        <taxon>Didymosphaeriaceae</taxon>
        <taxon>Bimuria</taxon>
    </lineage>
</organism>
<sequence length="275" mass="30656">MDNLYVGFGYQHLVRSLRATEQGANLIALCAALGEYFDEDYAAKVLSALVDLGPELQLAPSLGQWNALVKTCSGNFVATPFPVRLGTLRNMSCTCHDKHEVQKHLANIKDLAGVLDGLGKLSKGELVSMTVSGGNEAGWVTALAEWLFDLYVRIEDENSVLKYLSTSSLEPQLTVQYRGLRFNEDTSSALTITNKMFHLHYNFDEWIVNDRSDYRYPMSSRVPWDQIITQALPDVFPELMKHVDLLGGLIGSIARVFEAIAKVETGTPFDYLRSK</sequence>
<dbReference type="EMBL" id="ML976730">
    <property type="protein sequence ID" value="KAF1967580.1"/>
    <property type="molecule type" value="Genomic_DNA"/>
</dbReference>
<reference evidence="1" key="1">
    <citation type="journal article" date="2020" name="Stud. Mycol.">
        <title>101 Dothideomycetes genomes: a test case for predicting lifestyles and emergence of pathogens.</title>
        <authorList>
            <person name="Haridas S."/>
            <person name="Albert R."/>
            <person name="Binder M."/>
            <person name="Bloem J."/>
            <person name="Labutti K."/>
            <person name="Salamov A."/>
            <person name="Andreopoulos B."/>
            <person name="Baker S."/>
            <person name="Barry K."/>
            <person name="Bills G."/>
            <person name="Bluhm B."/>
            <person name="Cannon C."/>
            <person name="Castanera R."/>
            <person name="Culley D."/>
            <person name="Daum C."/>
            <person name="Ezra D."/>
            <person name="Gonzalez J."/>
            <person name="Henrissat B."/>
            <person name="Kuo A."/>
            <person name="Liang C."/>
            <person name="Lipzen A."/>
            <person name="Lutzoni F."/>
            <person name="Magnuson J."/>
            <person name="Mondo S."/>
            <person name="Nolan M."/>
            <person name="Ohm R."/>
            <person name="Pangilinan J."/>
            <person name="Park H.-J."/>
            <person name="Ramirez L."/>
            <person name="Alfaro M."/>
            <person name="Sun H."/>
            <person name="Tritt A."/>
            <person name="Yoshinaga Y."/>
            <person name="Zwiers L.-H."/>
            <person name="Turgeon B."/>
            <person name="Goodwin S."/>
            <person name="Spatafora J."/>
            <person name="Crous P."/>
            <person name="Grigoriev I."/>
        </authorList>
    </citation>
    <scope>NUCLEOTIDE SEQUENCE</scope>
    <source>
        <strain evidence="1">CBS 107.79</strain>
    </source>
</reference>
<proteinExistence type="predicted"/>
<dbReference type="AlphaFoldDB" id="A0A6A5UT80"/>